<reference evidence="3 4" key="1">
    <citation type="journal article" date="2017" name="PLoS Biol.">
        <title>The sea cucumber genome provides insights into morphological evolution and visceral regeneration.</title>
        <authorList>
            <person name="Zhang X."/>
            <person name="Sun L."/>
            <person name="Yuan J."/>
            <person name="Sun Y."/>
            <person name="Gao Y."/>
            <person name="Zhang L."/>
            <person name="Li S."/>
            <person name="Dai H."/>
            <person name="Hamel J.F."/>
            <person name="Liu C."/>
            <person name="Yu Y."/>
            <person name="Liu S."/>
            <person name="Lin W."/>
            <person name="Guo K."/>
            <person name="Jin S."/>
            <person name="Xu P."/>
            <person name="Storey K.B."/>
            <person name="Huan P."/>
            <person name="Zhang T."/>
            <person name="Zhou Y."/>
            <person name="Zhang J."/>
            <person name="Lin C."/>
            <person name="Li X."/>
            <person name="Xing L."/>
            <person name="Huo D."/>
            <person name="Sun M."/>
            <person name="Wang L."/>
            <person name="Mercier A."/>
            <person name="Li F."/>
            <person name="Yang H."/>
            <person name="Xiang J."/>
        </authorList>
    </citation>
    <scope>NUCLEOTIDE SEQUENCE [LARGE SCALE GENOMIC DNA]</scope>
    <source>
        <strain evidence="3">Shaxun</strain>
        <tissue evidence="3">Muscle</tissue>
    </source>
</reference>
<feature type="compositionally biased region" description="Low complexity" evidence="2">
    <location>
        <begin position="172"/>
        <end position="185"/>
    </location>
</feature>
<protein>
    <submittedName>
        <fullName evidence="3">Putative coiled-coil domain-containing protein</fullName>
    </submittedName>
</protein>
<dbReference type="GO" id="GO:0005802">
    <property type="term" value="C:trans-Golgi network"/>
    <property type="evidence" value="ECO:0007669"/>
    <property type="project" value="TreeGrafter"/>
</dbReference>
<dbReference type="PANTHER" id="PTHR35072:SF1">
    <property type="entry name" value="COILED-COIL DOMAIN-CONTAINING PROTEIN 91"/>
    <property type="match status" value="1"/>
</dbReference>
<feature type="coiled-coil region" evidence="1">
    <location>
        <begin position="269"/>
        <end position="296"/>
    </location>
</feature>
<feature type="region of interest" description="Disordered" evidence="2">
    <location>
        <begin position="118"/>
        <end position="257"/>
    </location>
</feature>
<feature type="compositionally biased region" description="Low complexity" evidence="2">
    <location>
        <begin position="141"/>
        <end position="156"/>
    </location>
</feature>
<comment type="caution">
    <text evidence="3">The sequence shown here is derived from an EMBL/GenBank/DDBJ whole genome shotgun (WGS) entry which is preliminary data.</text>
</comment>
<feature type="compositionally biased region" description="Basic and acidic residues" evidence="2">
    <location>
        <begin position="207"/>
        <end position="222"/>
    </location>
</feature>
<gene>
    <name evidence="3" type="ORF">BSL78_05084</name>
</gene>
<dbReference type="AlphaFoldDB" id="A0A2G8LCJ0"/>
<dbReference type="PANTHER" id="PTHR35072">
    <property type="entry name" value="COILED-COIL DOMAIN-CONTAINING PROTEIN 91"/>
    <property type="match status" value="1"/>
</dbReference>
<dbReference type="EMBL" id="MRZV01000126">
    <property type="protein sequence ID" value="PIK57996.1"/>
    <property type="molecule type" value="Genomic_DNA"/>
</dbReference>
<evidence type="ECO:0000313" key="4">
    <source>
        <dbReference type="Proteomes" id="UP000230750"/>
    </source>
</evidence>
<dbReference type="InterPro" id="IPR034592">
    <property type="entry name" value="CCDC91"/>
</dbReference>
<feature type="coiled-coil region" evidence="1">
    <location>
        <begin position="480"/>
        <end position="511"/>
    </location>
</feature>
<keyword evidence="1" id="KW-0175">Coiled coil</keyword>
<dbReference type="Proteomes" id="UP000230750">
    <property type="component" value="Unassembled WGS sequence"/>
</dbReference>
<keyword evidence="4" id="KW-1185">Reference proteome</keyword>
<evidence type="ECO:0000313" key="3">
    <source>
        <dbReference type="EMBL" id="PIK57996.1"/>
    </source>
</evidence>
<evidence type="ECO:0000256" key="2">
    <source>
        <dbReference type="SAM" id="MobiDB-lite"/>
    </source>
</evidence>
<feature type="compositionally biased region" description="Basic and acidic residues" evidence="2">
    <location>
        <begin position="157"/>
        <end position="169"/>
    </location>
</feature>
<sequence>METRGRTQQKQIAFTGVRTREKKFFFRLPLRNSLFEVPTQKLVFQKPGYAEGRADIQQVAATEDEPLNDDWDDDFGGFEGASPTLDEVSTDMAGVEASPSPWAQFSLAAAPPDVVQSQLSNQLIQKPSPAAPLDDLIPPGSAASQHTISSSSSSEVKSSDDLPESERGQQEVNNSSSNALDSSDVSLDDDIVQETDTVRSDGIPDDDSLHPAEEAESVRPKESPILSSSAPQGMQNDTHTSKHHSQASQGDLGKLQDLRESLSLSDLEKQQLLKQKDELMAQLSNLEREVAEKEESVSAQGKVYEEMDVRHQKQLEEIKGAGHQTLAIMVEEYKELCRKAVLEQQAVGERKLEETVKKETERCQVLMKKQEEVFNSLLEDERKRGEERMKMALSKYQELQKERLTVMLEEERDRSKELLEKQAKTFEEAQLEAIKKAVASEREEGQRLIDEQKALMKTSLEEERIQCLELIKSSIEEERLKSKEAVKIALSEEREQQQEALNKTNKLAQEEMLRFSAEQRKIDNSRQQRSFAVMDLFLKGIQEQLKGLMNPEDSSTSPENEEANT</sequence>
<dbReference type="GO" id="GO:0005829">
    <property type="term" value="C:cytosol"/>
    <property type="evidence" value="ECO:0007669"/>
    <property type="project" value="GOC"/>
</dbReference>
<organism evidence="3 4">
    <name type="scientific">Stichopus japonicus</name>
    <name type="common">Sea cucumber</name>
    <dbReference type="NCBI Taxonomy" id="307972"/>
    <lineage>
        <taxon>Eukaryota</taxon>
        <taxon>Metazoa</taxon>
        <taxon>Echinodermata</taxon>
        <taxon>Eleutherozoa</taxon>
        <taxon>Echinozoa</taxon>
        <taxon>Holothuroidea</taxon>
        <taxon>Aspidochirotacea</taxon>
        <taxon>Aspidochirotida</taxon>
        <taxon>Stichopodidae</taxon>
        <taxon>Apostichopus</taxon>
    </lineage>
</organism>
<dbReference type="OrthoDB" id="6146069at2759"/>
<name>A0A2G8LCJ0_STIJA</name>
<feature type="compositionally biased region" description="Polar residues" evidence="2">
    <location>
        <begin position="225"/>
        <end position="238"/>
    </location>
</feature>
<dbReference type="STRING" id="307972.A0A2G8LCJ0"/>
<dbReference type="GO" id="GO:0090160">
    <property type="term" value="P:Golgi to lysosome transport"/>
    <property type="evidence" value="ECO:0007669"/>
    <property type="project" value="TreeGrafter"/>
</dbReference>
<feature type="coiled-coil region" evidence="1">
    <location>
        <begin position="349"/>
        <end position="444"/>
    </location>
</feature>
<evidence type="ECO:0000256" key="1">
    <source>
        <dbReference type="SAM" id="Coils"/>
    </source>
</evidence>
<accession>A0A2G8LCJ0</accession>
<proteinExistence type="predicted"/>